<evidence type="ECO:0000256" key="2">
    <source>
        <dbReference type="ARBA" id="ARBA00022490"/>
    </source>
</evidence>
<dbReference type="InterPro" id="IPR015946">
    <property type="entry name" value="KH_dom-like_a/b"/>
</dbReference>
<dbReference type="NCBIfam" id="TIGR01953">
    <property type="entry name" value="NusA"/>
    <property type="match status" value="1"/>
</dbReference>
<dbReference type="EMBL" id="CP089982">
    <property type="protein sequence ID" value="WXA91923.1"/>
    <property type="molecule type" value="Genomic_DNA"/>
</dbReference>
<dbReference type="Gene3D" id="3.30.1480.10">
    <property type="entry name" value="NusA, N-terminal domain"/>
    <property type="match status" value="1"/>
</dbReference>
<dbReference type="InterPro" id="IPR013735">
    <property type="entry name" value="TF_NusA_N"/>
</dbReference>
<dbReference type="SUPFAM" id="SSF54814">
    <property type="entry name" value="Prokaryotic type KH domain (KH-domain type II)"/>
    <property type="match status" value="2"/>
</dbReference>
<name>A0ABZ2JZK7_9BACT</name>
<evidence type="ECO:0000256" key="1">
    <source>
        <dbReference type="ARBA" id="ARBA00022472"/>
    </source>
</evidence>
<comment type="subcellular location">
    <subcellularLocation>
        <location evidence="7">Cytoplasm</location>
    </subcellularLocation>
</comment>
<organism evidence="9 10">
    <name type="scientific">Pendulispora brunnea</name>
    <dbReference type="NCBI Taxonomy" id="2905690"/>
    <lineage>
        <taxon>Bacteria</taxon>
        <taxon>Pseudomonadati</taxon>
        <taxon>Myxococcota</taxon>
        <taxon>Myxococcia</taxon>
        <taxon>Myxococcales</taxon>
        <taxon>Sorangiineae</taxon>
        <taxon>Pendulisporaceae</taxon>
        <taxon>Pendulispora</taxon>
    </lineage>
</organism>
<dbReference type="InterPro" id="IPR030842">
    <property type="entry name" value="TF_NusA_bacterial"/>
</dbReference>
<dbReference type="InterPro" id="IPR004087">
    <property type="entry name" value="KH_dom"/>
</dbReference>
<evidence type="ECO:0000313" key="10">
    <source>
        <dbReference type="Proteomes" id="UP001379533"/>
    </source>
</evidence>
<dbReference type="InterPro" id="IPR036555">
    <property type="entry name" value="NusA_N_sf"/>
</dbReference>
<feature type="domain" description="S1 motif" evidence="8">
    <location>
        <begin position="170"/>
        <end position="235"/>
    </location>
</feature>
<dbReference type="Pfam" id="PF08529">
    <property type="entry name" value="NusA_N"/>
    <property type="match status" value="2"/>
</dbReference>
<keyword evidence="6 7" id="KW-0804">Transcription</keyword>
<dbReference type="CDD" id="cd04455">
    <property type="entry name" value="S1_NusA"/>
    <property type="match status" value="1"/>
</dbReference>
<protein>
    <recommendedName>
        <fullName evidence="7">Transcription termination/antitermination protein NusA</fullName>
    </recommendedName>
</protein>
<dbReference type="Gene3D" id="1.10.150.20">
    <property type="entry name" value="5' to 3' exonuclease, C-terminal subdomain"/>
    <property type="match status" value="2"/>
</dbReference>
<keyword evidence="5 7" id="KW-0805">Transcription regulation</keyword>
<dbReference type="PANTHER" id="PTHR22648:SF0">
    <property type="entry name" value="TRANSCRIPTION TERMINATION_ANTITERMINATION PROTEIN NUSA"/>
    <property type="match status" value="1"/>
</dbReference>
<keyword evidence="10" id="KW-1185">Reference proteome</keyword>
<evidence type="ECO:0000256" key="5">
    <source>
        <dbReference type="ARBA" id="ARBA00023015"/>
    </source>
</evidence>
<dbReference type="PANTHER" id="PTHR22648">
    <property type="entry name" value="TRANSCRIPTION TERMINATION FACTOR NUSA"/>
    <property type="match status" value="1"/>
</dbReference>
<dbReference type="InterPro" id="IPR009019">
    <property type="entry name" value="KH_sf_prok-type"/>
</dbReference>
<dbReference type="InterPro" id="IPR058582">
    <property type="entry name" value="KH_NusA_2nd"/>
</dbReference>
<dbReference type="SUPFAM" id="SSF47794">
    <property type="entry name" value="Rad51 N-terminal domain-like"/>
    <property type="match status" value="2"/>
</dbReference>
<dbReference type="InterPro" id="IPR010995">
    <property type="entry name" value="DNA_repair_Rad51/TF_NusA_a-hlx"/>
</dbReference>
<dbReference type="InterPro" id="IPR012340">
    <property type="entry name" value="NA-bd_OB-fold"/>
</dbReference>
<dbReference type="Gene3D" id="2.40.50.140">
    <property type="entry name" value="Nucleic acid-binding proteins"/>
    <property type="match status" value="1"/>
</dbReference>
<keyword evidence="4 7" id="KW-0694">RNA-binding</keyword>
<evidence type="ECO:0000256" key="4">
    <source>
        <dbReference type="ARBA" id="ARBA00022884"/>
    </source>
</evidence>
<dbReference type="Pfam" id="PF00575">
    <property type="entry name" value="S1"/>
    <property type="match status" value="1"/>
</dbReference>
<sequence>MALNQQNPAQPDLNLLQAIDMVAKDKGIDKTRLIKTVEEAILKAAQSAFGPTRELEARFNEDSGQVDLFQYMTVVEDVADEDREIAVEDAQRLGLEAELGEELGFQIFWHPSDAKKAAEQDKEFGDLLNVKQARTAFGRIAAQTAKQVLIQRVRDEERDLIFNEYKDRKGELIKGVVRRFEKGNNIIVDLGRTEGILPFREQTPRETYRPGDRIVAYVKDIDREARGPQVILSRSDPKLVEKLFEAEVPEIYEGIVRIVACAREPGARSKIAVTSRDADVDPVGACVGMKGSRVQAVVQELRGEKIDIVPYDRDPARFVCAAIQPAEVNKVIVDEADGRMELVVPDEKLSLAIGRKGQNVRLAHHLTGWRLDIISESKFKQMEEEAISALQQLDMVTEPVARSMYRLGFRALEELAEATEQELAAIPGIGGEEGATKVREAAEQTMERLRQGRISAALSRTEPLSERERFLFVRGVGERTAQLLEEAGYRHVEDVNKEEEDKLAIKTGLGIKKARAIKQGAEQFLQNEWKVIDSARKEAVKAAQDSKTVVAPASKATL</sequence>
<dbReference type="SUPFAM" id="SSF50249">
    <property type="entry name" value="Nucleic acid-binding proteins"/>
    <property type="match status" value="1"/>
</dbReference>
<evidence type="ECO:0000256" key="7">
    <source>
        <dbReference type="HAMAP-Rule" id="MF_00945"/>
    </source>
</evidence>
<dbReference type="Pfam" id="PF14520">
    <property type="entry name" value="HHH_5"/>
    <property type="match status" value="2"/>
</dbReference>
<dbReference type="SUPFAM" id="SSF69705">
    <property type="entry name" value="Transcription factor NusA, N-terminal domain"/>
    <property type="match status" value="1"/>
</dbReference>
<comment type="function">
    <text evidence="7">Participates in both transcription termination and antitermination.</text>
</comment>
<dbReference type="Proteomes" id="UP001379533">
    <property type="component" value="Chromosome"/>
</dbReference>
<reference evidence="9 10" key="1">
    <citation type="submission" date="2021-12" db="EMBL/GenBank/DDBJ databases">
        <title>Discovery of the Pendulisporaceae a myxobacterial family with distinct sporulation behavior and unique specialized metabolism.</title>
        <authorList>
            <person name="Garcia R."/>
            <person name="Popoff A."/>
            <person name="Bader C.D."/>
            <person name="Loehr J."/>
            <person name="Walesch S."/>
            <person name="Walt C."/>
            <person name="Boldt J."/>
            <person name="Bunk B."/>
            <person name="Haeckl F.J.F.P.J."/>
            <person name="Gunesch A.P."/>
            <person name="Birkelbach J."/>
            <person name="Nuebel U."/>
            <person name="Pietschmann T."/>
            <person name="Bach T."/>
            <person name="Mueller R."/>
        </authorList>
    </citation>
    <scope>NUCLEOTIDE SEQUENCE [LARGE SCALE GENOMIC DNA]</scope>
    <source>
        <strain evidence="9 10">MSr12523</strain>
    </source>
</reference>
<dbReference type="PROSITE" id="PS50126">
    <property type="entry name" value="S1"/>
    <property type="match status" value="1"/>
</dbReference>
<accession>A0ABZ2JZK7</accession>
<dbReference type="HAMAP" id="MF_00945_B">
    <property type="entry name" value="NusA_B"/>
    <property type="match status" value="1"/>
</dbReference>
<dbReference type="SMART" id="SM00316">
    <property type="entry name" value="S1"/>
    <property type="match status" value="1"/>
</dbReference>
<dbReference type="InterPro" id="IPR025249">
    <property type="entry name" value="TF_NusA_KH_1st"/>
</dbReference>
<evidence type="ECO:0000256" key="6">
    <source>
        <dbReference type="ARBA" id="ARBA00023163"/>
    </source>
</evidence>
<dbReference type="Pfam" id="PF13184">
    <property type="entry name" value="KH_NusA_1st"/>
    <property type="match status" value="1"/>
</dbReference>
<dbReference type="Pfam" id="PF26594">
    <property type="entry name" value="KH_NusA_2nd"/>
    <property type="match status" value="1"/>
</dbReference>
<evidence type="ECO:0000256" key="3">
    <source>
        <dbReference type="ARBA" id="ARBA00022814"/>
    </source>
</evidence>
<comment type="subunit">
    <text evidence="7">Monomer. Binds directly to the core enzyme of the DNA-dependent RNA polymerase and to nascent RNA.</text>
</comment>
<dbReference type="Gene3D" id="3.30.300.20">
    <property type="match status" value="2"/>
</dbReference>
<keyword evidence="3 7" id="KW-0889">Transcription antitermination</keyword>
<dbReference type="SMART" id="SM00322">
    <property type="entry name" value="KH"/>
    <property type="match status" value="2"/>
</dbReference>
<keyword evidence="2 7" id="KW-0963">Cytoplasm</keyword>
<dbReference type="InterPro" id="IPR010213">
    <property type="entry name" value="TF_NusA"/>
</dbReference>
<dbReference type="CDD" id="cd22529">
    <property type="entry name" value="KH-II_NusA_rpt2"/>
    <property type="match status" value="1"/>
</dbReference>
<proteinExistence type="inferred from homology"/>
<evidence type="ECO:0000313" key="9">
    <source>
        <dbReference type="EMBL" id="WXA91923.1"/>
    </source>
</evidence>
<evidence type="ECO:0000259" key="8">
    <source>
        <dbReference type="PROSITE" id="PS50126"/>
    </source>
</evidence>
<dbReference type="RefSeq" id="WP_394842541.1">
    <property type="nucleotide sequence ID" value="NZ_CP089982.1"/>
</dbReference>
<comment type="similarity">
    <text evidence="7">Belongs to the NusA family.</text>
</comment>
<gene>
    <name evidence="7 9" type="primary">nusA</name>
    <name evidence="9" type="ORF">LZC95_36415</name>
</gene>
<dbReference type="InterPro" id="IPR003029">
    <property type="entry name" value="S1_domain"/>
</dbReference>
<dbReference type="CDD" id="cd02134">
    <property type="entry name" value="KH-II_NusA_rpt1"/>
    <property type="match status" value="1"/>
</dbReference>
<keyword evidence="1 7" id="KW-0806">Transcription termination</keyword>
<dbReference type="PROSITE" id="PS50084">
    <property type="entry name" value="KH_TYPE_1"/>
    <property type="match status" value="1"/>
</dbReference>